<dbReference type="Gene3D" id="3.20.20.140">
    <property type="entry name" value="Metal-dependent hydrolases"/>
    <property type="match status" value="1"/>
</dbReference>
<dbReference type="HOGENOM" id="CLU_1738311_0_0_0"/>
<name>Q0EYW5_9PROT</name>
<evidence type="ECO:0000313" key="3">
    <source>
        <dbReference type="Proteomes" id="UP000005297"/>
    </source>
</evidence>
<sequence>MEQSSRNQLIRGQVVDLVAGRVFPGSIEVVDGRINAVNHSDSAPDQYIVPGLVDAHIHIESSMLPPSEFARLASPHGTVATVSDPHEIANVLGVEGIRFMIENGGKVPLKFYFGAPHACLQQDLKLPVHRCLPMLLPGCCNNRRSVFSVR</sequence>
<protein>
    <submittedName>
        <fullName evidence="2">Adenine deaminase</fullName>
    </submittedName>
</protein>
<dbReference type="SUPFAM" id="SSF51338">
    <property type="entry name" value="Composite domain of metallo-dependent hydrolases"/>
    <property type="match status" value="1"/>
</dbReference>
<dbReference type="Pfam" id="PF01979">
    <property type="entry name" value="Amidohydro_1"/>
    <property type="match status" value="1"/>
</dbReference>
<dbReference type="GO" id="GO:0016810">
    <property type="term" value="F:hydrolase activity, acting on carbon-nitrogen (but not peptide) bonds"/>
    <property type="evidence" value="ECO:0007669"/>
    <property type="project" value="InterPro"/>
</dbReference>
<comment type="caution">
    <text evidence="2">The sequence shown here is derived from an EMBL/GenBank/DDBJ whole genome shotgun (WGS) entry which is preliminary data.</text>
</comment>
<dbReference type="InterPro" id="IPR011059">
    <property type="entry name" value="Metal-dep_hydrolase_composite"/>
</dbReference>
<keyword evidence="3" id="KW-1185">Reference proteome</keyword>
<evidence type="ECO:0000259" key="1">
    <source>
        <dbReference type="Pfam" id="PF01979"/>
    </source>
</evidence>
<dbReference type="InParanoid" id="Q0EYW5"/>
<dbReference type="InterPro" id="IPR006680">
    <property type="entry name" value="Amidohydro-rel"/>
</dbReference>
<gene>
    <name evidence="2" type="ORF">SPV1_08491</name>
</gene>
<organism evidence="2 3">
    <name type="scientific">Mariprofundus ferrooxydans PV-1</name>
    <dbReference type="NCBI Taxonomy" id="314345"/>
    <lineage>
        <taxon>Bacteria</taxon>
        <taxon>Pseudomonadati</taxon>
        <taxon>Pseudomonadota</taxon>
        <taxon>Candidatius Mariprofundia</taxon>
        <taxon>Mariprofundales</taxon>
        <taxon>Mariprofundaceae</taxon>
        <taxon>Mariprofundus</taxon>
    </lineage>
</organism>
<dbReference type="AlphaFoldDB" id="Q0EYW5"/>
<feature type="domain" description="Amidohydrolase-related" evidence="1">
    <location>
        <begin position="47"/>
        <end position="122"/>
    </location>
</feature>
<evidence type="ECO:0000313" key="2">
    <source>
        <dbReference type="EMBL" id="EAU54442.1"/>
    </source>
</evidence>
<accession>Q0EYW5</accession>
<proteinExistence type="predicted"/>
<dbReference type="EMBL" id="AATS01000008">
    <property type="protein sequence ID" value="EAU54442.1"/>
    <property type="molecule type" value="Genomic_DNA"/>
</dbReference>
<dbReference type="eggNOG" id="COG1001">
    <property type="taxonomic scope" value="Bacteria"/>
</dbReference>
<reference evidence="2 3" key="1">
    <citation type="submission" date="2006-09" db="EMBL/GenBank/DDBJ databases">
        <authorList>
            <person name="Emerson D."/>
            <person name="Ferriera S."/>
            <person name="Johnson J."/>
            <person name="Kravitz S."/>
            <person name="Halpern A."/>
            <person name="Remington K."/>
            <person name="Beeson K."/>
            <person name="Tran B."/>
            <person name="Rogers Y.-H."/>
            <person name="Friedman R."/>
            <person name="Venter J.C."/>
        </authorList>
    </citation>
    <scope>NUCLEOTIDE SEQUENCE [LARGE SCALE GENOMIC DNA]</scope>
    <source>
        <strain evidence="2 3">PV-1</strain>
    </source>
</reference>
<dbReference type="Proteomes" id="UP000005297">
    <property type="component" value="Unassembled WGS sequence"/>
</dbReference>